<dbReference type="Pfam" id="PF26335">
    <property type="entry name" value="ARB_00930_C"/>
    <property type="match status" value="1"/>
</dbReference>
<feature type="region of interest" description="Disordered" evidence="2">
    <location>
        <begin position="101"/>
        <end position="126"/>
    </location>
</feature>
<feature type="domain" description="Beta-lactamase-related" evidence="4">
    <location>
        <begin position="120"/>
        <end position="456"/>
    </location>
</feature>
<feature type="chain" id="PRO_5008103148" evidence="3">
    <location>
        <begin position="20"/>
        <end position="693"/>
    </location>
</feature>
<sequence>MQLLFRPSALSLSLALTSAIFPTVVSSSRSCPPLGAILPAPQSPSSSTHLAPSIANLTSLLDATLAAHYNDSAVAIAVQSIHEDAPLFTYYRTPKTHAGPSYGGGGKGGGGGGGKGGGGGGSERDVDGETIFRVGSVSKLVAALAALQLSHSRDQEKARIDLDASVLKYIPQLANSTAEGIVRTPWKDVTVRSLTSHLSGLSTNTATDISLLPIPWTQLGLPPIVNGTGPACSAFPGTAQLCTKADLIRDLNRRPPVYRPYAATPVYSNTAFALLGLVIEAATGRTFKDVVQEQIFEPAGMNSSSFDGPVGCFDKMGFVAPGETTWNATLGVYEPAGGMFSSTRDLLRLGHSILTSRLLPPPLTRAWLHPLSHTSSPGQSVGAPWEILRADSLLSPSGGLASSRGVGANGRNSRDRNRNRIIDVYTKTGDLGLYHAHLALLPSHDLVASVIVAGGSVSADSIARTKLLSETLRGVVPAVERAGRDEARLRYVGRYVDEESNSTLSITMSDNANNDNGSHKGDENEDDGTGLTLSGFSVRGVDVLANMDKFNNPAPAAGSNSSAPGPQITARLYPTDVTARSEGAKCGGSNGTGVVAETAWRAIVDTTTDAQKDELDAQLFYIDGSCETWFGIDGPAYNYFTLTEFVFLAGKDGVVTGVRNPAFNVTMSRTTQLPTTPHQVASIEADAYATELD</sequence>
<evidence type="ECO:0000313" key="7">
    <source>
        <dbReference type="Proteomes" id="UP000078340"/>
    </source>
</evidence>
<dbReference type="InterPro" id="IPR058664">
    <property type="entry name" value="ARB_00930-like_C"/>
</dbReference>
<dbReference type="OMA" id="QVGGPWE"/>
<dbReference type="InterPro" id="IPR012338">
    <property type="entry name" value="Beta-lactam/transpept-like"/>
</dbReference>
<reference evidence="6 7" key="1">
    <citation type="submission" date="2016-02" db="EMBL/GenBank/DDBJ databases">
        <title>Biosynthesis of antibiotic leucinostatins and their inhibition on Phytophthora in bio-control Purpureocillium lilacinum.</title>
        <authorList>
            <person name="Wang G."/>
            <person name="Liu Z."/>
            <person name="Lin R."/>
            <person name="Li E."/>
            <person name="Mao Z."/>
            <person name="Ling J."/>
            <person name="Yin W."/>
            <person name="Xie B."/>
        </authorList>
    </citation>
    <scope>NUCLEOTIDE SEQUENCE [LARGE SCALE GENOMIC DNA]</scope>
    <source>
        <strain evidence="6">PLFJ-1</strain>
    </source>
</reference>
<comment type="similarity">
    <text evidence="1">Belongs to the beta-lactamase family.</text>
</comment>
<protein>
    <submittedName>
        <fullName evidence="6">Beta-lactamase</fullName>
    </submittedName>
</protein>
<accession>A0A179GZV4</accession>
<comment type="caution">
    <text evidence="6">The sequence shown here is derived from an EMBL/GenBank/DDBJ whole genome shotgun (WGS) entry which is preliminary data.</text>
</comment>
<feature type="signal peptide" evidence="3">
    <location>
        <begin position="1"/>
        <end position="19"/>
    </location>
</feature>
<feature type="region of interest" description="Disordered" evidence="2">
    <location>
        <begin position="503"/>
        <end position="532"/>
    </location>
</feature>
<dbReference type="InterPro" id="IPR001466">
    <property type="entry name" value="Beta-lactam-related"/>
</dbReference>
<evidence type="ECO:0000259" key="5">
    <source>
        <dbReference type="Pfam" id="PF26335"/>
    </source>
</evidence>
<evidence type="ECO:0000256" key="2">
    <source>
        <dbReference type="SAM" id="MobiDB-lite"/>
    </source>
</evidence>
<feature type="compositionally biased region" description="Polar residues" evidence="2">
    <location>
        <begin position="503"/>
        <end position="516"/>
    </location>
</feature>
<evidence type="ECO:0000313" key="6">
    <source>
        <dbReference type="EMBL" id="OAQ82649.1"/>
    </source>
</evidence>
<dbReference type="Pfam" id="PF00144">
    <property type="entry name" value="Beta-lactamase"/>
    <property type="match status" value="1"/>
</dbReference>
<gene>
    <name evidence="6" type="ORF">VFPFJ_08452</name>
</gene>
<name>A0A179GZV4_PURLI</name>
<dbReference type="KEGG" id="plj:28890574"/>
<evidence type="ECO:0000259" key="4">
    <source>
        <dbReference type="Pfam" id="PF00144"/>
    </source>
</evidence>
<dbReference type="GeneID" id="28890574"/>
<dbReference type="InterPro" id="IPR051478">
    <property type="entry name" value="Beta-lactamase-like_AB/R"/>
</dbReference>
<organism evidence="6 7">
    <name type="scientific">Purpureocillium lilacinum</name>
    <name type="common">Paecilomyces lilacinus</name>
    <dbReference type="NCBI Taxonomy" id="33203"/>
    <lineage>
        <taxon>Eukaryota</taxon>
        <taxon>Fungi</taxon>
        <taxon>Dikarya</taxon>
        <taxon>Ascomycota</taxon>
        <taxon>Pezizomycotina</taxon>
        <taxon>Sordariomycetes</taxon>
        <taxon>Hypocreomycetidae</taxon>
        <taxon>Hypocreales</taxon>
        <taxon>Ophiocordycipitaceae</taxon>
        <taxon>Purpureocillium</taxon>
    </lineage>
</organism>
<feature type="domain" description="Beta-lactamase-like ARB-00930-like C-terminal" evidence="5">
    <location>
        <begin position="484"/>
        <end position="670"/>
    </location>
</feature>
<dbReference type="SUPFAM" id="SSF56601">
    <property type="entry name" value="beta-lactamase/transpeptidase-like"/>
    <property type="match status" value="1"/>
</dbReference>
<keyword evidence="3" id="KW-0732">Signal</keyword>
<evidence type="ECO:0000256" key="3">
    <source>
        <dbReference type="SAM" id="SignalP"/>
    </source>
</evidence>
<dbReference type="EMBL" id="LSBI01000008">
    <property type="protein sequence ID" value="OAQ82649.1"/>
    <property type="molecule type" value="Genomic_DNA"/>
</dbReference>
<dbReference type="Gene3D" id="3.40.710.10">
    <property type="entry name" value="DD-peptidase/beta-lactamase superfamily"/>
    <property type="match status" value="1"/>
</dbReference>
<dbReference type="AlphaFoldDB" id="A0A179GZV4"/>
<dbReference type="PANTHER" id="PTHR22935">
    <property type="entry name" value="PENICILLIN-BINDING PROTEIN"/>
    <property type="match status" value="1"/>
</dbReference>
<proteinExistence type="inferred from homology"/>
<evidence type="ECO:0000256" key="1">
    <source>
        <dbReference type="ARBA" id="ARBA00038473"/>
    </source>
</evidence>
<feature type="compositionally biased region" description="Gly residues" evidence="2">
    <location>
        <begin position="101"/>
        <end position="121"/>
    </location>
</feature>
<dbReference type="Proteomes" id="UP000078340">
    <property type="component" value="Unassembled WGS sequence"/>
</dbReference>
<dbReference type="PANTHER" id="PTHR22935:SF95">
    <property type="entry name" value="BETA-LACTAMASE-LIKE 1-RELATED"/>
    <property type="match status" value="1"/>
</dbReference>